<name>T1ASG6_9ZZZZ</name>
<organism evidence="3">
    <name type="scientific">mine drainage metagenome</name>
    <dbReference type="NCBI Taxonomy" id="410659"/>
    <lineage>
        <taxon>unclassified sequences</taxon>
        <taxon>metagenomes</taxon>
        <taxon>ecological metagenomes</taxon>
    </lineage>
</organism>
<evidence type="ECO:0000256" key="1">
    <source>
        <dbReference type="SAM" id="Phobius"/>
    </source>
</evidence>
<dbReference type="SUPFAM" id="SSF103473">
    <property type="entry name" value="MFS general substrate transporter"/>
    <property type="match status" value="1"/>
</dbReference>
<dbReference type="PROSITE" id="PS50850">
    <property type="entry name" value="MFS"/>
    <property type="match status" value="1"/>
</dbReference>
<feature type="non-terminal residue" evidence="3">
    <location>
        <position position="53"/>
    </location>
</feature>
<accession>T1ASG6</accession>
<dbReference type="GO" id="GO:0022857">
    <property type="term" value="F:transmembrane transporter activity"/>
    <property type="evidence" value="ECO:0007669"/>
    <property type="project" value="InterPro"/>
</dbReference>
<comment type="caution">
    <text evidence="3">The sequence shown here is derived from an EMBL/GenBank/DDBJ whole genome shotgun (WGS) entry which is preliminary data.</text>
</comment>
<keyword evidence="1" id="KW-1133">Transmembrane helix</keyword>
<proteinExistence type="predicted"/>
<evidence type="ECO:0000313" key="3">
    <source>
        <dbReference type="EMBL" id="EQD59473.1"/>
    </source>
</evidence>
<reference evidence="3" key="1">
    <citation type="submission" date="2013-08" db="EMBL/GenBank/DDBJ databases">
        <authorList>
            <person name="Mendez C."/>
            <person name="Richter M."/>
            <person name="Ferrer M."/>
            <person name="Sanchez J."/>
        </authorList>
    </citation>
    <scope>NUCLEOTIDE SEQUENCE</scope>
</reference>
<feature type="domain" description="Major facilitator superfamily (MFS) profile" evidence="2">
    <location>
        <begin position="1"/>
        <end position="53"/>
    </location>
</feature>
<reference evidence="3" key="2">
    <citation type="journal article" date="2014" name="ISME J.">
        <title>Microbial stratification in low pH oxic and suboxic macroscopic growths along an acid mine drainage.</title>
        <authorList>
            <person name="Mendez-Garcia C."/>
            <person name="Mesa V."/>
            <person name="Sprenger R.R."/>
            <person name="Richter M."/>
            <person name="Diez M.S."/>
            <person name="Solano J."/>
            <person name="Bargiela R."/>
            <person name="Golyshina O.V."/>
            <person name="Manteca A."/>
            <person name="Ramos J.L."/>
            <person name="Gallego J.R."/>
            <person name="Llorente I."/>
            <person name="Martins Dos Santos V.A."/>
            <person name="Jensen O.N."/>
            <person name="Pelaez A.I."/>
            <person name="Sanchez J."/>
            <person name="Ferrer M."/>
        </authorList>
    </citation>
    <scope>NUCLEOTIDE SEQUENCE</scope>
</reference>
<keyword evidence="1" id="KW-0472">Membrane</keyword>
<gene>
    <name evidence="3" type="ORF">B2A_03969</name>
</gene>
<keyword evidence="1" id="KW-0812">Transmembrane</keyword>
<evidence type="ECO:0000259" key="2">
    <source>
        <dbReference type="PROSITE" id="PS50850"/>
    </source>
</evidence>
<dbReference type="InterPro" id="IPR036259">
    <property type="entry name" value="MFS_trans_sf"/>
</dbReference>
<sequence length="53" mass="5907">MVTIGRLSDMFGRVKLYNLGFAIFAIGSTILYAITYLFTGTTAVLLMIIFRLV</sequence>
<protein>
    <recommendedName>
        <fullName evidence="2">Major facilitator superfamily (MFS) profile domain-containing protein</fullName>
    </recommendedName>
</protein>
<dbReference type="InterPro" id="IPR020846">
    <property type="entry name" value="MFS_dom"/>
</dbReference>
<dbReference type="EMBL" id="AUZZ01002648">
    <property type="protein sequence ID" value="EQD59473.1"/>
    <property type="molecule type" value="Genomic_DNA"/>
</dbReference>
<dbReference type="AlphaFoldDB" id="T1ASG6"/>
<feature type="transmembrane region" description="Helical" evidence="1">
    <location>
        <begin position="21"/>
        <end position="50"/>
    </location>
</feature>